<dbReference type="PROSITE" id="PS50082">
    <property type="entry name" value="WD_REPEATS_2"/>
    <property type="match status" value="5"/>
</dbReference>
<organism evidence="7 8">
    <name type="scientific">Batillaria attramentaria</name>
    <dbReference type="NCBI Taxonomy" id="370345"/>
    <lineage>
        <taxon>Eukaryota</taxon>
        <taxon>Metazoa</taxon>
        <taxon>Spiralia</taxon>
        <taxon>Lophotrochozoa</taxon>
        <taxon>Mollusca</taxon>
        <taxon>Gastropoda</taxon>
        <taxon>Caenogastropoda</taxon>
        <taxon>Sorbeoconcha</taxon>
        <taxon>Cerithioidea</taxon>
        <taxon>Batillariidae</taxon>
        <taxon>Batillaria</taxon>
    </lineage>
</organism>
<dbReference type="CDD" id="cd00200">
    <property type="entry name" value="WD40"/>
    <property type="match status" value="1"/>
</dbReference>
<evidence type="ECO:0000256" key="4">
    <source>
        <dbReference type="PROSITE-ProRule" id="PRU00221"/>
    </source>
</evidence>
<dbReference type="Pfam" id="PF08614">
    <property type="entry name" value="ATG16"/>
    <property type="match status" value="1"/>
</dbReference>
<evidence type="ECO:0000256" key="5">
    <source>
        <dbReference type="SAM" id="Coils"/>
    </source>
</evidence>
<dbReference type="InterPro" id="IPR001680">
    <property type="entry name" value="WD40_rpt"/>
</dbReference>
<dbReference type="PROSITE" id="PS50294">
    <property type="entry name" value="WD_REPEATS_REGION"/>
    <property type="match status" value="3"/>
</dbReference>
<evidence type="ECO:0000256" key="3">
    <source>
        <dbReference type="ARBA" id="ARBA00022737"/>
    </source>
</evidence>
<feature type="repeat" description="WD" evidence="4">
    <location>
        <begin position="403"/>
        <end position="428"/>
    </location>
</feature>
<dbReference type="Proteomes" id="UP001519460">
    <property type="component" value="Unassembled WGS sequence"/>
</dbReference>
<dbReference type="EMBL" id="JACVVK020000213">
    <property type="protein sequence ID" value="KAK7484249.1"/>
    <property type="molecule type" value="Genomic_DNA"/>
</dbReference>
<evidence type="ECO:0000313" key="7">
    <source>
        <dbReference type="EMBL" id="KAK7484249.1"/>
    </source>
</evidence>
<dbReference type="InterPro" id="IPR015943">
    <property type="entry name" value="WD40/YVTN_repeat-like_dom_sf"/>
</dbReference>
<keyword evidence="2 4" id="KW-0853">WD repeat</keyword>
<dbReference type="PROSITE" id="PS00678">
    <property type="entry name" value="WD_REPEATS_1"/>
    <property type="match status" value="2"/>
</dbReference>
<keyword evidence="5" id="KW-0175">Coiled coil</keyword>
<feature type="repeat" description="WD" evidence="4">
    <location>
        <begin position="486"/>
        <end position="515"/>
    </location>
</feature>
<protein>
    <recommendedName>
        <fullName evidence="6">Autophagy-related protein 16 domain-containing protein</fullName>
    </recommendedName>
</protein>
<dbReference type="AlphaFoldDB" id="A0ABD0KAZ5"/>
<feature type="domain" description="Autophagy-related protein 16" evidence="6">
    <location>
        <begin position="11"/>
        <end position="204"/>
    </location>
</feature>
<comment type="caution">
    <text evidence="7">The sequence shown here is derived from an EMBL/GenBank/DDBJ whole genome shotgun (WGS) entry which is preliminary data.</text>
</comment>
<sequence>MAVNNKNWKDDILQQLQKRNRQQNNAFASLISANAKLVELSAALKNRNAQLQADFERLKAENFQLQVRPDTGGGGGGERTHALEQKLFRLQEELTELHKKRGENAQQIIDLKNTLQEREKELSVKEAKILDAENNLMAMRGAQKSLQNTIVELEATNQMLKDEHQALQMAFTALEDKYQKAQDDNRELIERWMAQKAKAADIMNEENATFTRMRQEKLRKELADAATEPVSVSEKDRRLVLPGLTPVCLMASIPSRAMCVFDAHDGEVNAVQWSPSGRLFATGGADRKIKLWDAVSGSCNNRGVLQGSNAGIMSLEFDEEETLVLGSSNDFASRVWSLSDQRLRHTLTGHSGKVLAAKFLNDTSKVVSGSHDRTLKVWDLHSRACVKTIFAGSSCNDLVTLHGNNIVSGHFDKRVRFWDTRSDSSTNEIMLQGRLTSLHLAPDRSRLLCCTRDDSMKIIDLRMNQVSATLVADGFKVGCDWARAVFSPDGSYAMAGSSDGTLFIWNIAKNRVEKTLKEHSHAVLACSWNPNGSSLLSCEKSHKCILWSDF</sequence>
<name>A0ABD0KAZ5_9CAEN</name>
<dbReference type="InterPro" id="IPR045160">
    <property type="entry name" value="ATG16"/>
</dbReference>
<accession>A0ABD0KAZ5</accession>
<dbReference type="InterPro" id="IPR036322">
    <property type="entry name" value="WD40_repeat_dom_sf"/>
</dbReference>
<feature type="repeat" description="WD" evidence="4">
    <location>
        <begin position="261"/>
        <end position="302"/>
    </location>
</feature>
<comment type="similarity">
    <text evidence="1">Belongs to the WD repeat ATG16 family.</text>
</comment>
<dbReference type="InterPro" id="IPR020472">
    <property type="entry name" value="WD40_PAC1"/>
</dbReference>
<dbReference type="CDD" id="cd22887">
    <property type="entry name" value="Atg16_CCD"/>
    <property type="match status" value="1"/>
</dbReference>
<dbReference type="PANTHER" id="PTHR19878">
    <property type="entry name" value="AUTOPHAGY PROTEIN 16-LIKE"/>
    <property type="match status" value="1"/>
</dbReference>
<dbReference type="InterPro" id="IPR019775">
    <property type="entry name" value="WD40_repeat_CS"/>
</dbReference>
<reference evidence="7 8" key="1">
    <citation type="journal article" date="2023" name="Sci. Data">
        <title>Genome assembly of the Korean intertidal mud-creeper Batillaria attramentaria.</title>
        <authorList>
            <person name="Patra A.K."/>
            <person name="Ho P.T."/>
            <person name="Jun S."/>
            <person name="Lee S.J."/>
            <person name="Kim Y."/>
            <person name="Won Y.J."/>
        </authorList>
    </citation>
    <scope>NUCLEOTIDE SEQUENCE [LARGE SCALE GENOMIC DNA]</scope>
    <source>
        <strain evidence="7">Wonlab-2016</strain>
    </source>
</reference>
<feature type="coiled-coil region" evidence="5">
    <location>
        <begin position="13"/>
        <end position="191"/>
    </location>
</feature>
<dbReference type="SMART" id="SM00320">
    <property type="entry name" value="WD40"/>
    <property type="match status" value="7"/>
</dbReference>
<evidence type="ECO:0000256" key="2">
    <source>
        <dbReference type="ARBA" id="ARBA00022574"/>
    </source>
</evidence>
<keyword evidence="8" id="KW-1185">Reference proteome</keyword>
<proteinExistence type="inferred from homology"/>
<dbReference type="Pfam" id="PF00400">
    <property type="entry name" value="WD40"/>
    <property type="match status" value="4"/>
</dbReference>
<evidence type="ECO:0000256" key="1">
    <source>
        <dbReference type="ARBA" id="ARBA00009271"/>
    </source>
</evidence>
<dbReference type="SUPFAM" id="SSF50978">
    <property type="entry name" value="WD40 repeat-like"/>
    <property type="match status" value="1"/>
</dbReference>
<feature type="repeat" description="WD" evidence="4">
    <location>
        <begin position="305"/>
        <end position="346"/>
    </location>
</feature>
<dbReference type="InterPro" id="IPR013923">
    <property type="entry name" value="Autophagy-rel_prot_16_dom"/>
</dbReference>
<dbReference type="PRINTS" id="PR00320">
    <property type="entry name" value="GPROTEINBRPT"/>
</dbReference>
<dbReference type="PANTHER" id="PTHR19878:SF8">
    <property type="entry name" value="AUTOPHAGY-RELATED 16, ISOFORM F"/>
    <property type="match status" value="1"/>
</dbReference>
<evidence type="ECO:0000313" key="8">
    <source>
        <dbReference type="Proteomes" id="UP001519460"/>
    </source>
</evidence>
<keyword evidence="3" id="KW-0677">Repeat</keyword>
<feature type="repeat" description="WD" evidence="4">
    <location>
        <begin position="347"/>
        <end position="388"/>
    </location>
</feature>
<gene>
    <name evidence="7" type="ORF">BaRGS_00024498</name>
</gene>
<dbReference type="Gene3D" id="2.130.10.10">
    <property type="entry name" value="YVTN repeat-like/Quinoprotein amine dehydrogenase"/>
    <property type="match status" value="3"/>
</dbReference>
<evidence type="ECO:0000259" key="6">
    <source>
        <dbReference type="Pfam" id="PF08614"/>
    </source>
</evidence>